<reference evidence="2 3" key="1">
    <citation type="submission" date="2020-04" db="EMBL/GenBank/DDBJ databases">
        <title>Perkinsus olseni comparative genomics.</title>
        <authorList>
            <person name="Bogema D.R."/>
        </authorList>
    </citation>
    <scope>NUCLEOTIDE SEQUENCE [LARGE SCALE GENOMIC DNA]</scope>
    <source>
        <strain evidence="2">ATCC PRA-205</strain>
    </source>
</reference>
<name>A0A7J6T9T6_PEROL</name>
<dbReference type="AlphaFoldDB" id="A0A7J6T9T6"/>
<proteinExistence type="predicted"/>
<accession>A0A7J6T9T6</accession>
<evidence type="ECO:0000313" key="2">
    <source>
        <dbReference type="EMBL" id="KAF4741701.1"/>
    </source>
</evidence>
<gene>
    <name evidence="2" type="ORF">FOZ62_001444</name>
</gene>
<feature type="non-terminal residue" evidence="2">
    <location>
        <position position="124"/>
    </location>
</feature>
<protein>
    <submittedName>
        <fullName evidence="2">Uncharacterized protein</fullName>
    </submittedName>
</protein>
<dbReference type="EMBL" id="JABANM010008967">
    <property type="protein sequence ID" value="KAF4741701.1"/>
    <property type="molecule type" value="Genomic_DNA"/>
</dbReference>
<sequence length="124" mass="14152">MNRESVPELRDICGSLLTVPSDLKARYLVSVLDSYYCSSLRQRSHVLEGVEARNEEIGGELDDLGEQDGDLISALEKQVEKTRRGRLRVQKSEDRKRKVEQRLMAAYQRMESSSKGRGTVKPIR</sequence>
<comment type="caution">
    <text evidence="2">The sequence shown here is derived from an EMBL/GenBank/DDBJ whole genome shotgun (WGS) entry which is preliminary data.</text>
</comment>
<dbReference type="Proteomes" id="UP000574390">
    <property type="component" value="Unassembled WGS sequence"/>
</dbReference>
<organism evidence="2 3">
    <name type="scientific">Perkinsus olseni</name>
    <name type="common">Perkinsus atlanticus</name>
    <dbReference type="NCBI Taxonomy" id="32597"/>
    <lineage>
        <taxon>Eukaryota</taxon>
        <taxon>Sar</taxon>
        <taxon>Alveolata</taxon>
        <taxon>Perkinsozoa</taxon>
        <taxon>Perkinsea</taxon>
        <taxon>Perkinsida</taxon>
        <taxon>Perkinsidae</taxon>
        <taxon>Perkinsus</taxon>
    </lineage>
</organism>
<keyword evidence="1" id="KW-0175">Coiled coil</keyword>
<evidence type="ECO:0000256" key="1">
    <source>
        <dbReference type="SAM" id="Coils"/>
    </source>
</evidence>
<evidence type="ECO:0000313" key="3">
    <source>
        <dbReference type="Proteomes" id="UP000574390"/>
    </source>
</evidence>
<feature type="coiled-coil region" evidence="1">
    <location>
        <begin position="47"/>
        <end position="109"/>
    </location>
</feature>